<feature type="domain" description="MOSC" evidence="1">
    <location>
        <begin position="32"/>
        <end position="169"/>
    </location>
</feature>
<dbReference type="InterPro" id="IPR005302">
    <property type="entry name" value="MoCF_Sase_C"/>
</dbReference>
<protein>
    <submittedName>
        <fullName evidence="2">MOSC domain containing protein</fullName>
    </submittedName>
</protein>
<proteinExistence type="predicted"/>
<dbReference type="Pfam" id="PF03475">
    <property type="entry name" value="YiiM_3-alpha"/>
    <property type="match status" value="1"/>
</dbReference>
<dbReference type="OrthoDB" id="9786134at2"/>
<organism evidence="2 3">
    <name type="scientific">Thiothrix nivea (strain ATCC 35100 / DSM 5205 / JP2)</name>
    <dbReference type="NCBI Taxonomy" id="870187"/>
    <lineage>
        <taxon>Bacteria</taxon>
        <taxon>Pseudomonadati</taxon>
        <taxon>Pseudomonadota</taxon>
        <taxon>Gammaproteobacteria</taxon>
        <taxon>Thiotrichales</taxon>
        <taxon>Thiotrichaceae</taxon>
        <taxon>Thiothrix</taxon>
    </lineage>
</organism>
<dbReference type="InterPro" id="IPR011037">
    <property type="entry name" value="Pyrv_Knase-like_insert_dom_sf"/>
</dbReference>
<evidence type="ECO:0000313" key="3">
    <source>
        <dbReference type="Proteomes" id="UP000005317"/>
    </source>
</evidence>
<name>A0A656HDX6_THINJ</name>
<dbReference type="EMBL" id="JH651384">
    <property type="protein sequence ID" value="EIJ33656.1"/>
    <property type="molecule type" value="Genomic_DNA"/>
</dbReference>
<dbReference type="InterPro" id="IPR052353">
    <property type="entry name" value="Benzoxazolinone_Detox_Enz"/>
</dbReference>
<dbReference type="AlphaFoldDB" id="A0A656HDX6"/>
<evidence type="ECO:0000313" key="2">
    <source>
        <dbReference type="EMBL" id="EIJ33656.1"/>
    </source>
</evidence>
<dbReference type="PANTHER" id="PTHR30212:SF2">
    <property type="entry name" value="PROTEIN YIIM"/>
    <property type="match status" value="1"/>
</dbReference>
<dbReference type="GO" id="GO:0030170">
    <property type="term" value="F:pyridoxal phosphate binding"/>
    <property type="evidence" value="ECO:0007669"/>
    <property type="project" value="InterPro"/>
</dbReference>
<keyword evidence="3" id="KW-1185">Reference proteome</keyword>
<dbReference type="GO" id="GO:0030151">
    <property type="term" value="F:molybdenum ion binding"/>
    <property type="evidence" value="ECO:0007669"/>
    <property type="project" value="InterPro"/>
</dbReference>
<dbReference type="SUPFAM" id="SSF50800">
    <property type="entry name" value="PK beta-barrel domain-like"/>
    <property type="match status" value="1"/>
</dbReference>
<dbReference type="Gene3D" id="2.40.33.20">
    <property type="entry name" value="PK beta-barrel domain-like"/>
    <property type="match status" value="1"/>
</dbReference>
<accession>A0A656HDX6</accession>
<dbReference type="Proteomes" id="UP000005317">
    <property type="component" value="Unassembled WGS sequence"/>
</dbReference>
<dbReference type="RefSeq" id="WP_002707605.1">
    <property type="nucleotide sequence ID" value="NZ_JH651384.1"/>
</dbReference>
<dbReference type="GO" id="GO:0003824">
    <property type="term" value="F:catalytic activity"/>
    <property type="evidence" value="ECO:0007669"/>
    <property type="project" value="InterPro"/>
</dbReference>
<sequence length="232" mass="26164">MKQNALGIVESVLTGKAKLYTRPGTYSAIDKQAVYSTVSVSANGLEGDEQGDLRVHGGTDKAVHFYALEHYPKWIEELGMLPALIKAGAFGENIRTKGITESTICLGDQLHVGSVLMEVSQARQPCWKLNDRFGVPDMARRLQSSLRTGWYCRVLQAGMLKAGDTIDLVNRPYPEWTLARLMEFFYKNPLHYPSLEQMLHLPLVKSWKRTIENRLQSGEVENWNSRIDGPKQ</sequence>
<gene>
    <name evidence="2" type="ORF">Thini_1032</name>
</gene>
<dbReference type="PANTHER" id="PTHR30212">
    <property type="entry name" value="PROTEIN YIIM"/>
    <property type="match status" value="1"/>
</dbReference>
<evidence type="ECO:0000259" key="1">
    <source>
        <dbReference type="PROSITE" id="PS51340"/>
    </source>
</evidence>
<reference evidence="3" key="1">
    <citation type="journal article" date="2011" name="Stand. Genomic Sci.">
        <title>Genome sequence of the filamentous, gliding Thiothrix nivea neotype strain (JP2(T)).</title>
        <authorList>
            <person name="Lapidus A."/>
            <person name="Nolan M."/>
            <person name="Lucas S."/>
            <person name="Glavina Del Rio T."/>
            <person name="Tice H."/>
            <person name="Cheng J.F."/>
            <person name="Tapia R."/>
            <person name="Han C."/>
            <person name="Goodwin L."/>
            <person name="Pitluck S."/>
            <person name="Liolios K."/>
            <person name="Pagani I."/>
            <person name="Ivanova N."/>
            <person name="Huntemann M."/>
            <person name="Mavromatis K."/>
            <person name="Mikhailova N."/>
            <person name="Pati A."/>
            <person name="Chen A."/>
            <person name="Palaniappan K."/>
            <person name="Land M."/>
            <person name="Brambilla E.M."/>
            <person name="Rohde M."/>
            <person name="Abt B."/>
            <person name="Verbarg S."/>
            <person name="Goker M."/>
            <person name="Bristow J."/>
            <person name="Eisen J.A."/>
            <person name="Markowitz V."/>
            <person name="Hugenholtz P."/>
            <person name="Kyrpides N.C."/>
            <person name="Klenk H.P."/>
            <person name="Woyke T."/>
        </authorList>
    </citation>
    <scope>NUCLEOTIDE SEQUENCE [LARGE SCALE GENOMIC DNA]</scope>
    <source>
        <strain evidence="3">ATCC 35100 / DSM 5205 / JP2</strain>
    </source>
</reference>
<dbReference type="PROSITE" id="PS51340">
    <property type="entry name" value="MOSC"/>
    <property type="match status" value="1"/>
</dbReference>
<dbReference type="Pfam" id="PF03473">
    <property type="entry name" value="MOSC"/>
    <property type="match status" value="1"/>
</dbReference>
<dbReference type="InterPro" id="IPR005163">
    <property type="entry name" value="Tri_helical_YiiM-like"/>
</dbReference>